<dbReference type="InterPro" id="IPR006679">
    <property type="entry name" value="Adenine_deam"/>
</dbReference>
<dbReference type="GO" id="GO:0006146">
    <property type="term" value="P:adenine catabolic process"/>
    <property type="evidence" value="ECO:0007669"/>
    <property type="project" value="InterPro"/>
</dbReference>
<dbReference type="SUPFAM" id="SSF51338">
    <property type="entry name" value="Composite domain of metallo-dependent hydrolases"/>
    <property type="match status" value="1"/>
</dbReference>
<dbReference type="AlphaFoldDB" id="A0A174G172"/>
<evidence type="ECO:0000256" key="1">
    <source>
        <dbReference type="ARBA" id="ARBA00006773"/>
    </source>
</evidence>
<dbReference type="EC" id="3.5.4.2" evidence="2 6"/>
<dbReference type="GO" id="GO:0000034">
    <property type="term" value="F:adenine deaminase activity"/>
    <property type="evidence" value="ECO:0007669"/>
    <property type="project" value="UniProtKB-UniRule"/>
</dbReference>
<comment type="cofactor">
    <cofactor evidence="6">
        <name>Mn(2+)</name>
        <dbReference type="ChEBI" id="CHEBI:29035"/>
    </cofactor>
</comment>
<name>A0A174G172_9ACTN</name>
<evidence type="ECO:0000256" key="3">
    <source>
        <dbReference type="ARBA" id="ARBA00022801"/>
    </source>
</evidence>
<proteinExistence type="inferred from homology"/>
<evidence type="ECO:0000313" key="9">
    <source>
        <dbReference type="EMBL" id="CUO54570.1"/>
    </source>
</evidence>
<dbReference type="InterPro" id="IPR011059">
    <property type="entry name" value="Metal-dep_hydrolase_composite"/>
</dbReference>
<evidence type="ECO:0000259" key="8">
    <source>
        <dbReference type="Pfam" id="PF13382"/>
    </source>
</evidence>
<dbReference type="EMBL" id="CYYP01000020">
    <property type="protein sequence ID" value="CUO54570.1"/>
    <property type="molecule type" value="Genomic_DNA"/>
</dbReference>
<dbReference type="PANTHER" id="PTHR11113">
    <property type="entry name" value="N-ACETYLGLUCOSAMINE-6-PHOSPHATE DEACETYLASE"/>
    <property type="match status" value="1"/>
</dbReference>
<dbReference type="HAMAP" id="MF_01518">
    <property type="entry name" value="Adenine_deamin"/>
    <property type="match status" value="1"/>
</dbReference>
<evidence type="ECO:0000313" key="10">
    <source>
        <dbReference type="Proteomes" id="UP000095468"/>
    </source>
</evidence>
<gene>
    <name evidence="9" type="primary">adeC</name>
    <name evidence="6" type="synonym">ade</name>
    <name evidence="9" type="ORF">ERS852381_01804</name>
</gene>
<dbReference type="PANTHER" id="PTHR11113:SF2">
    <property type="entry name" value="ADENINE DEAMINASE"/>
    <property type="match status" value="1"/>
</dbReference>
<evidence type="ECO:0000259" key="7">
    <source>
        <dbReference type="Pfam" id="PF01979"/>
    </source>
</evidence>
<accession>A0A174G172</accession>
<feature type="domain" description="Adenine deaminase C-terminal" evidence="8">
    <location>
        <begin position="474"/>
        <end position="602"/>
    </location>
</feature>
<keyword evidence="3 6" id="KW-0378">Hydrolase</keyword>
<evidence type="ECO:0000256" key="4">
    <source>
        <dbReference type="ARBA" id="ARBA00023211"/>
    </source>
</evidence>
<dbReference type="InterPro" id="IPR026912">
    <property type="entry name" value="Adenine_deam_C"/>
</dbReference>
<dbReference type="RefSeq" id="WP_055287474.1">
    <property type="nucleotide sequence ID" value="NZ_CYYP01000020.1"/>
</dbReference>
<dbReference type="SUPFAM" id="SSF51556">
    <property type="entry name" value="Metallo-dependent hydrolases"/>
    <property type="match status" value="1"/>
</dbReference>
<organism evidence="9 10">
    <name type="scientific">Collinsella aerofaciens</name>
    <dbReference type="NCBI Taxonomy" id="74426"/>
    <lineage>
        <taxon>Bacteria</taxon>
        <taxon>Bacillati</taxon>
        <taxon>Actinomycetota</taxon>
        <taxon>Coriobacteriia</taxon>
        <taxon>Coriobacteriales</taxon>
        <taxon>Coriobacteriaceae</taxon>
        <taxon>Collinsella</taxon>
    </lineage>
</organism>
<evidence type="ECO:0000256" key="5">
    <source>
        <dbReference type="ARBA" id="ARBA00047720"/>
    </source>
</evidence>
<dbReference type="Proteomes" id="UP000095468">
    <property type="component" value="Unassembled WGS sequence"/>
</dbReference>
<dbReference type="Gene3D" id="2.30.40.10">
    <property type="entry name" value="Urease, subunit C, domain 1"/>
    <property type="match status" value="1"/>
</dbReference>
<feature type="domain" description="Amidohydrolase-related" evidence="7">
    <location>
        <begin position="75"/>
        <end position="357"/>
    </location>
</feature>
<reference evidence="9 10" key="1">
    <citation type="submission" date="2015-09" db="EMBL/GenBank/DDBJ databases">
        <authorList>
            <consortium name="Pathogen Informatics"/>
        </authorList>
    </citation>
    <scope>NUCLEOTIDE SEQUENCE [LARGE SCALE GENOMIC DNA]</scope>
    <source>
        <strain evidence="9 10">2789STDY5608823</strain>
    </source>
</reference>
<evidence type="ECO:0000256" key="6">
    <source>
        <dbReference type="HAMAP-Rule" id="MF_01518"/>
    </source>
</evidence>
<dbReference type="InterPro" id="IPR032466">
    <property type="entry name" value="Metal_Hydrolase"/>
</dbReference>
<dbReference type="Pfam" id="PF13382">
    <property type="entry name" value="Adenine_deam_C"/>
    <property type="match status" value="1"/>
</dbReference>
<keyword evidence="4 6" id="KW-0464">Manganese</keyword>
<dbReference type="Gene3D" id="3.20.20.140">
    <property type="entry name" value="Metal-dependent hydrolases"/>
    <property type="match status" value="1"/>
</dbReference>
<dbReference type="Pfam" id="PF01979">
    <property type="entry name" value="Amidohydro_1"/>
    <property type="match status" value="1"/>
</dbReference>
<evidence type="ECO:0000256" key="2">
    <source>
        <dbReference type="ARBA" id="ARBA00012782"/>
    </source>
</evidence>
<dbReference type="InterPro" id="IPR006680">
    <property type="entry name" value="Amidohydro-rel"/>
</dbReference>
<comment type="catalytic activity">
    <reaction evidence="5 6">
        <text>adenine + H2O + H(+) = hypoxanthine + NH4(+)</text>
        <dbReference type="Rhea" id="RHEA:23688"/>
        <dbReference type="ChEBI" id="CHEBI:15377"/>
        <dbReference type="ChEBI" id="CHEBI:15378"/>
        <dbReference type="ChEBI" id="CHEBI:16708"/>
        <dbReference type="ChEBI" id="CHEBI:17368"/>
        <dbReference type="ChEBI" id="CHEBI:28938"/>
        <dbReference type="EC" id="3.5.4.2"/>
    </reaction>
</comment>
<protein>
    <recommendedName>
        <fullName evidence="2 6">Adenine deaminase</fullName>
        <shortName evidence="6">Adenase</shortName>
        <shortName evidence="6">Adenine aminase</shortName>
        <ecNumber evidence="2 6">3.5.4.2</ecNumber>
    </recommendedName>
</protein>
<comment type="similarity">
    <text evidence="1 6">Belongs to the metallo-dependent hydrolases superfamily. Adenine deaminase family.</text>
</comment>
<sequence length="606" mass="63812">MSVEVMRSVIEAAEGRVPVDTLFTNAQIVDVYGQRVAPGSVAVKDGVIVGVLYDGRDDVAGTYEAAEVIDCQGRYLAPGFIDGHLHIESSNIRPAEYARMAATRGTTTAIADSHEIANVAGLDGLRFMIEDGRRAPISIKYMMPSCVPALPDEQAGAVISAADMQAFFAEHPGDVFGLGEMMNLPGVFMADPETCARIDAANQTPSKQVDGHAPLVAGKDLNAYAAAGIIADHESTIPEEALDKLSRGMYVMLREGTCSHDLANLSPMLLENPARARRCCFATDDRAPSDALSTGMIDNACRVAIEAGIDPVVAISMASLSTAEAFGLDHGCRDPHELRGAIAPGKRADLLVLDDLTFATAPHRVYAAGALVAQDGAFVGEVAPETAEVAALADELRASVKLPKLSLDVFDYAFKPGEAVIDVIPGMAITGMVRPETDEDLRRIMLIERHGRGVSLQAEGVDGDGPAGMGLVGKHIGRGWVRGFTITGGAIASTIGHDSHNVCVVGDNAADMMAAVEAVGQGGHVLVRNGEVVARIPLALGGLMSEGTAEDVAAQHDDFMVKARAMGIEPPLDPIMGIIFLPLPVIPTLRIRPEGMFDVTTFTYAD</sequence>